<dbReference type="PROSITE" id="PS50928">
    <property type="entry name" value="ABC_TM1"/>
    <property type="match status" value="1"/>
</dbReference>
<dbReference type="PANTHER" id="PTHR30614:SF20">
    <property type="entry name" value="GLUTAMINE TRANSPORT SYSTEM PERMEASE PROTEIN GLNP"/>
    <property type="match status" value="1"/>
</dbReference>
<protein>
    <recommendedName>
        <fullName evidence="8">ABC transmembrane type-1 domain-containing protein</fullName>
    </recommendedName>
</protein>
<dbReference type="InterPro" id="IPR035906">
    <property type="entry name" value="MetI-like_sf"/>
</dbReference>
<dbReference type="CDD" id="cd06261">
    <property type="entry name" value="TM_PBP2"/>
    <property type="match status" value="1"/>
</dbReference>
<keyword evidence="6 7" id="KW-0472">Membrane</keyword>
<dbReference type="Gene3D" id="1.10.3720.10">
    <property type="entry name" value="MetI-like"/>
    <property type="match status" value="1"/>
</dbReference>
<keyword evidence="4" id="KW-0029">Amino-acid transport</keyword>
<feature type="transmembrane region" description="Helical" evidence="7">
    <location>
        <begin position="256"/>
        <end position="274"/>
    </location>
</feature>
<dbReference type="PANTHER" id="PTHR30614">
    <property type="entry name" value="MEMBRANE COMPONENT OF AMINO ACID ABC TRANSPORTER"/>
    <property type="match status" value="1"/>
</dbReference>
<feature type="transmembrane region" description="Helical" evidence="7">
    <location>
        <begin position="108"/>
        <end position="132"/>
    </location>
</feature>
<dbReference type="AlphaFoldDB" id="A0A1M4RYT2"/>
<dbReference type="STRING" id="1892869.ACGLYG10_1303"/>
<evidence type="ECO:0000256" key="3">
    <source>
        <dbReference type="ARBA" id="ARBA00022692"/>
    </source>
</evidence>
<dbReference type="InterPro" id="IPR043429">
    <property type="entry name" value="ArtM/GltK/GlnP/TcyL/YhdX-like"/>
</dbReference>
<evidence type="ECO:0000313" key="10">
    <source>
        <dbReference type="Proteomes" id="UP000184291"/>
    </source>
</evidence>
<evidence type="ECO:0000256" key="1">
    <source>
        <dbReference type="ARBA" id="ARBA00004141"/>
    </source>
</evidence>
<dbReference type="Pfam" id="PF00528">
    <property type="entry name" value="BPD_transp_1"/>
    <property type="match status" value="1"/>
</dbReference>
<keyword evidence="10" id="KW-1185">Reference proteome</keyword>
<dbReference type="EMBL" id="FQTT01000009">
    <property type="protein sequence ID" value="SHE25091.1"/>
    <property type="molecule type" value="Genomic_DNA"/>
</dbReference>
<dbReference type="RefSeq" id="WP_073329190.1">
    <property type="nucleotide sequence ID" value="NZ_FQTT01000009.1"/>
</dbReference>
<feature type="transmembrane region" description="Helical" evidence="7">
    <location>
        <begin position="7"/>
        <end position="26"/>
    </location>
</feature>
<feature type="domain" description="ABC transmembrane type-1" evidence="8">
    <location>
        <begin position="61"/>
        <end position="274"/>
    </location>
</feature>
<keyword evidence="7" id="KW-0813">Transport</keyword>
<gene>
    <name evidence="9" type="ORF">ACGLYG10_1303</name>
</gene>
<proteinExistence type="inferred from homology"/>
<dbReference type="SUPFAM" id="SSF161098">
    <property type="entry name" value="MetI-like"/>
    <property type="match status" value="1"/>
</dbReference>
<dbReference type="GO" id="GO:0005886">
    <property type="term" value="C:plasma membrane"/>
    <property type="evidence" value="ECO:0007669"/>
    <property type="project" value="UniProtKB-SubCell"/>
</dbReference>
<dbReference type="GO" id="GO:0006865">
    <property type="term" value="P:amino acid transport"/>
    <property type="evidence" value="ECO:0007669"/>
    <property type="project" value="UniProtKB-KW"/>
</dbReference>
<feature type="transmembrane region" description="Helical" evidence="7">
    <location>
        <begin position="229"/>
        <end position="250"/>
    </location>
</feature>
<evidence type="ECO:0000313" key="9">
    <source>
        <dbReference type="EMBL" id="SHE25091.1"/>
    </source>
</evidence>
<dbReference type="GO" id="GO:0055085">
    <property type="term" value="P:transmembrane transport"/>
    <property type="evidence" value="ECO:0007669"/>
    <property type="project" value="InterPro"/>
</dbReference>
<feature type="transmembrane region" description="Helical" evidence="7">
    <location>
        <begin position="152"/>
        <end position="171"/>
    </location>
</feature>
<evidence type="ECO:0000256" key="7">
    <source>
        <dbReference type="RuleBase" id="RU363032"/>
    </source>
</evidence>
<name>A0A1M4RYT2_9ACTO</name>
<dbReference type="Proteomes" id="UP000184291">
    <property type="component" value="Unassembled WGS sequence"/>
</dbReference>
<feature type="transmembrane region" description="Helical" evidence="7">
    <location>
        <begin position="65"/>
        <end position="87"/>
    </location>
</feature>
<evidence type="ECO:0000256" key="2">
    <source>
        <dbReference type="ARBA" id="ARBA00010072"/>
    </source>
</evidence>
<evidence type="ECO:0000256" key="6">
    <source>
        <dbReference type="ARBA" id="ARBA00023136"/>
    </source>
</evidence>
<accession>A0A1M4RYT2</accession>
<sequence length="290" mass="31746">MRRGCRFAAVAAAIALVALAAVVWVIPWCREVVALEENPDAMVPSMVYMLCHSRRLWLSGVWGTLSVSVLGTVTGFVLAVGLVFLRINAPGRRDSRPLRFAKSTGVDLVKLYVTIFRGTPMMVQAAIVYYAGFNIVRSAMPNASITEVNQRWSFFMAALLTVSLNSAAYLVEVLRGGVGALNRGQREAAVSLGFSNWQTMIKVIFPQAVRNSLPSIGNELVNNIKGTSVLTIIGYTELMFATSSVAGFYYKYLANYLTAAVIYLILTLSLTWLLETSMRRIGIAQKEIAA</sequence>
<evidence type="ECO:0000256" key="5">
    <source>
        <dbReference type="ARBA" id="ARBA00022989"/>
    </source>
</evidence>
<evidence type="ECO:0000259" key="8">
    <source>
        <dbReference type="PROSITE" id="PS50928"/>
    </source>
</evidence>
<dbReference type="OrthoDB" id="3181282at2"/>
<comment type="subcellular location">
    <subcellularLocation>
        <location evidence="7">Cell membrane</location>
        <topology evidence="7">Multi-pass membrane protein</topology>
    </subcellularLocation>
    <subcellularLocation>
        <location evidence="1">Membrane</location>
        <topology evidence="1">Multi-pass membrane protein</topology>
    </subcellularLocation>
</comment>
<dbReference type="InterPro" id="IPR000515">
    <property type="entry name" value="MetI-like"/>
</dbReference>
<comment type="similarity">
    <text evidence="2">Belongs to the binding-protein-dependent transport system permease family. HisMQ subfamily.</text>
</comment>
<keyword evidence="3 7" id="KW-0812">Transmembrane</keyword>
<reference evidence="10" key="1">
    <citation type="submission" date="2016-09" db="EMBL/GenBank/DDBJ databases">
        <authorList>
            <person name="Strepis N."/>
        </authorList>
    </citation>
    <scope>NUCLEOTIDE SEQUENCE [LARGE SCALE GENOMIC DNA]</scope>
</reference>
<keyword evidence="5 7" id="KW-1133">Transmembrane helix</keyword>
<evidence type="ECO:0000256" key="4">
    <source>
        <dbReference type="ARBA" id="ARBA00022970"/>
    </source>
</evidence>
<organism evidence="9 10">
    <name type="scientific">Actinomyces glycerinitolerans</name>
    <dbReference type="NCBI Taxonomy" id="1892869"/>
    <lineage>
        <taxon>Bacteria</taxon>
        <taxon>Bacillati</taxon>
        <taxon>Actinomycetota</taxon>
        <taxon>Actinomycetes</taxon>
        <taxon>Actinomycetales</taxon>
        <taxon>Actinomycetaceae</taxon>
        <taxon>Actinomyces</taxon>
    </lineage>
</organism>